<evidence type="ECO:0000313" key="1">
    <source>
        <dbReference type="EMBL" id="GIF96289.1"/>
    </source>
</evidence>
<sequence>MPVDTLLVVGAAAVVALPVIALVVGARHMPEGSGLDPGHPDHLDHLPRTDLAWCAACGG</sequence>
<keyword evidence="2" id="KW-1185">Reference proteome</keyword>
<organism evidence="1 2">
    <name type="scientific">Catellatospora citrea</name>
    <dbReference type="NCBI Taxonomy" id="53366"/>
    <lineage>
        <taxon>Bacteria</taxon>
        <taxon>Bacillati</taxon>
        <taxon>Actinomycetota</taxon>
        <taxon>Actinomycetes</taxon>
        <taxon>Micromonosporales</taxon>
        <taxon>Micromonosporaceae</taxon>
        <taxon>Catellatospora</taxon>
    </lineage>
</organism>
<protein>
    <submittedName>
        <fullName evidence="1">Uncharacterized protein</fullName>
    </submittedName>
</protein>
<dbReference type="Proteomes" id="UP000659904">
    <property type="component" value="Unassembled WGS sequence"/>
</dbReference>
<gene>
    <name evidence="1" type="ORF">Cci01nite_13830</name>
</gene>
<dbReference type="EMBL" id="BONH01000004">
    <property type="protein sequence ID" value="GIF96289.1"/>
    <property type="molecule type" value="Genomic_DNA"/>
</dbReference>
<accession>A0A8J3KI16</accession>
<dbReference type="AlphaFoldDB" id="A0A8J3KI16"/>
<reference evidence="1 2" key="1">
    <citation type="submission" date="2021-01" db="EMBL/GenBank/DDBJ databases">
        <title>Whole genome shotgun sequence of Catellatospora citrea NBRC 14495.</title>
        <authorList>
            <person name="Komaki H."/>
            <person name="Tamura T."/>
        </authorList>
    </citation>
    <scope>NUCLEOTIDE SEQUENCE [LARGE SCALE GENOMIC DNA]</scope>
    <source>
        <strain evidence="1 2">NBRC 14495</strain>
    </source>
</reference>
<name>A0A8J3KI16_9ACTN</name>
<proteinExistence type="predicted"/>
<evidence type="ECO:0000313" key="2">
    <source>
        <dbReference type="Proteomes" id="UP000659904"/>
    </source>
</evidence>
<comment type="caution">
    <text evidence="1">The sequence shown here is derived from an EMBL/GenBank/DDBJ whole genome shotgun (WGS) entry which is preliminary data.</text>
</comment>